<keyword evidence="2" id="KW-1133">Transmembrane helix</keyword>
<feature type="compositionally biased region" description="Polar residues" evidence="1">
    <location>
        <begin position="78"/>
        <end position="91"/>
    </location>
</feature>
<accession>B7Q2R8</accession>
<feature type="region of interest" description="Disordered" evidence="1">
    <location>
        <begin position="78"/>
        <end position="97"/>
    </location>
</feature>
<evidence type="ECO:0000256" key="1">
    <source>
        <dbReference type="SAM" id="MobiDB-lite"/>
    </source>
</evidence>
<proteinExistence type="predicted"/>
<keyword evidence="5" id="KW-1185">Reference proteome</keyword>
<dbReference type="HOGENOM" id="CLU_2148594_0_0_1"/>
<evidence type="ECO:0000313" key="3">
    <source>
        <dbReference type="EMBL" id="EEC13140.1"/>
    </source>
</evidence>
<dbReference type="VEuPathDB" id="VectorBase:ISCI010022"/>
<dbReference type="EMBL" id="ABJB010265498">
    <property type="status" value="NOT_ANNOTATED_CDS"/>
    <property type="molecule type" value="Genomic_DNA"/>
</dbReference>
<evidence type="ECO:0000313" key="4">
    <source>
        <dbReference type="EnsemblMetazoa" id="ISCW010022-PA"/>
    </source>
</evidence>
<dbReference type="AlphaFoldDB" id="B7Q2R8"/>
<name>B7Q2R8_IXOSC</name>
<dbReference type="EnsemblMetazoa" id="ISCW010022-RA">
    <property type="protein sequence ID" value="ISCW010022-PA"/>
    <property type="gene ID" value="ISCW010022"/>
</dbReference>
<dbReference type="Proteomes" id="UP000001555">
    <property type="component" value="Unassembled WGS sequence"/>
</dbReference>
<dbReference type="PaxDb" id="6945-B7Q2R8"/>
<keyword evidence="2" id="KW-0472">Membrane</keyword>
<keyword evidence="2" id="KW-0812">Transmembrane</keyword>
<evidence type="ECO:0000256" key="2">
    <source>
        <dbReference type="SAM" id="Phobius"/>
    </source>
</evidence>
<organism>
    <name type="scientific">Ixodes scapularis</name>
    <name type="common">Black-legged tick</name>
    <name type="synonym">Deer tick</name>
    <dbReference type="NCBI Taxonomy" id="6945"/>
    <lineage>
        <taxon>Eukaryota</taxon>
        <taxon>Metazoa</taxon>
        <taxon>Ecdysozoa</taxon>
        <taxon>Arthropoda</taxon>
        <taxon>Chelicerata</taxon>
        <taxon>Arachnida</taxon>
        <taxon>Acari</taxon>
        <taxon>Parasitiformes</taxon>
        <taxon>Ixodida</taxon>
        <taxon>Ixodoidea</taxon>
        <taxon>Ixodidae</taxon>
        <taxon>Ixodinae</taxon>
        <taxon>Ixodes</taxon>
    </lineage>
</organism>
<protein>
    <submittedName>
        <fullName evidence="3 4">Uncharacterized protein</fullName>
    </submittedName>
</protein>
<dbReference type="EMBL" id="DS845050">
    <property type="protein sequence ID" value="EEC13140.1"/>
    <property type="molecule type" value="Genomic_DNA"/>
</dbReference>
<dbReference type="InParanoid" id="B7Q2R8"/>
<evidence type="ECO:0000313" key="5">
    <source>
        <dbReference type="Proteomes" id="UP000001555"/>
    </source>
</evidence>
<reference evidence="4" key="2">
    <citation type="submission" date="2020-05" db="UniProtKB">
        <authorList>
            <consortium name="EnsemblMetazoa"/>
        </authorList>
    </citation>
    <scope>IDENTIFICATION</scope>
    <source>
        <strain evidence="4">wikel</strain>
    </source>
</reference>
<feature type="transmembrane region" description="Helical" evidence="2">
    <location>
        <begin position="48"/>
        <end position="68"/>
    </location>
</feature>
<sequence>MFSSDHKITTADRTLSHALELLDTRRATTFPSRADSGSWEGDKGRCNGTTIVAVALIGVVIVGVILAVKGVASQHHASASNTAALPSSETSTPKHRAHVGAINASEYAIVGI</sequence>
<reference evidence="3 5" key="1">
    <citation type="submission" date="2008-03" db="EMBL/GenBank/DDBJ databases">
        <title>Annotation of Ixodes scapularis.</title>
        <authorList>
            <consortium name="Ixodes scapularis Genome Project Consortium"/>
            <person name="Caler E."/>
            <person name="Hannick L.I."/>
            <person name="Bidwell S."/>
            <person name="Joardar V."/>
            <person name="Thiagarajan M."/>
            <person name="Amedeo P."/>
            <person name="Galinsky K.J."/>
            <person name="Schobel S."/>
            <person name="Inman J."/>
            <person name="Hostetler J."/>
            <person name="Miller J."/>
            <person name="Hammond M."/>
            <person name="Megy K."/>
            <person name="Lawson D."/>
            <person name="Kodira C."/>
            <person name="Sutton G."/>
            <person name="Meyer J."/>
            <person name="Hill C.A."/>
            <person name="Birren B."/>
            <person name="Nene V."/>
            <person name="Collins F."/>
            <person name="Alarcon-Chaidez F."/>
            <person name="Wikel S."/>
            <person name="Strausberg R."/>
        </authorList>
    </citation>
    <scope>NUCLEOTIDE SEQUENCE [LARGE SCALE GENOMIC DNA]</scope>
    <source>
        <strain evidence="5">Wikel</strain>
        <strain evidence="3">Wikel colony</strain>
    </source>
</reference>
<gene>
    <name evidence="3" type="ORF">IscW_ISCW010022</name>
</gene>
<dbReference type="VEuPathDB" id="VectorBase:ISCW010022"/>